<dbReference type="InterPro" id="IPR011989">
    <property type="entry name" value="ARM-like"/>
</dbReference>
<evidence type="ECO:0000256" key="6">
    <source>
        <dbReference type="ARBA" id="ARBA00024912"/>
    </source>
</evidence>
<reference evidence="9 10" key="1">
    <citation type="submission" date="2019-04" db="EMBL/GenBank/DDBJ databases">
        <title>High contiguity whole genome sequence and gene annotation resource for two Venturia nashicola isolates.</title>
        <authorList>
            <person name="Prokchorchik M."/>
            <person name="Won K."/>
            <person name="Lee Y."/>
            <person name="Choi E.D."/>
            <person name="Segonzac C."/>
            <person name="Sohn K.H."/>
        </authorList>
    </citation>
    <scope>NUCLEOTIDE SEQUENCE [LARGE SCALE GENOMIC DNA]</scope>
    <source>
        <strain evidence="9 10">PRI2</strain>
    </source>
</reference>
<keyword evidence="3" id="KW-0963">Cytoplasm</keyword>
<comment type="similarity">
    <text evidence="2">Belongs to the FES1 family.</text>
</comment>
<dbReference type="GO" id="GO:0006417">
    <property type="term" value="P:regulation of translation"/>
    <property type="evidence" value="ECO:0007669"/>
    <property type="project" value="UniProtKB-KW"/>
</dbReference>
<name>A0A4Z1PFH6_9PEZI</name>
<proteinExistence type="inferred from homology"/>
<dbReference type="GO" id="GO:0005783">
    <property type="term" value="C:endoplasmic reticulum"/>
    <property type="evidence" value="ECO:0007669"/>
    <property type="project" value="TreeGrafter"/>
</dbReference>
<keyword evidence="4" id="KW-0677">Repeat</keyword>
<evidence type="ECO:0000313" key="10">
    <source>
        <dbReference type="Proteomes" id="UP000298493"/>
    </source>
</evidence>
<evidence type="ECO:0000313" key="9">
    <source>
        <dbReference type="EMBL" id="TID20218.1"/>
    </source>
</evidence>
<sequence>MDPSLNGLLKWSIQNSTAATDAPADPNAPAADPTSTDTQPFNPRALDPALLQQLLGGPSDADLMKDAMSAIQNPEVDLENKLIAFDNFEQLVEGIDNANNLEPLKLWVPLVEQLDNTEAEMRKYAAWCIGTSVQNNVKAQETLNSLGAIPTLIKLATSDPSQQTRKKSILALSSAIRNYQPNLDVALKYLSGEHKVDGAVDATDMEAVDPIISKLREASAKLGDGGTNGASCGVDGVCI</sequence>
<feature type="domain" description="Nucleotide exchange factor Fes1" evidence="8">
    <location>
        <begin position="5"/>
        <end position="101"/>
    </location>
</feature>
<evidence type="ECO:0000256" key="1">
    <source>
        <dbReference type="ARBA" id="ARBA00004496"/>
    </source>
</evidence>
<evidence type="ECO:0000256" key="5">
    <source>
        <dbReference type="ARBA" id="ARBA00022845"/>
    </source>
</evidence>
<dbReference type="PANTHER" id="PTHR19316">
    <property type="entry name" value="PROTEIN FOLDING REGULATOR"/>
    <property type="match status" value="1"/>
</dbReference>
<dbReference type="InterPro" id="IPR016024">
    <property type="entry name" value="ARM-type_fold"/>
</dbReference>
<dbReference type="EMBL" id="SNSC02000011">
    <property type="protein sequence ID" value="TID20218.1"/>
    <property type="molecule type" value="Genomic_DNA"/>
</dbReference>
<keyword evidence="10" id="KW-1185">Reference proteome</keyword>
<comment type="caution">
    <text evidence="9">The sequence shown here is derived from an EMBL/GenBank/DDBJ whole genome shotgun (WGS) entry which is preliminary data.</text>
</comment>
<accession>A0A4Z1PFH6</accession>
<dbReference type="InterPro" id="IPR013918">
    <property type="entry name" value="Nucleotide_exch_fac_Fes1"/>
</dbReference>
<organism evidence="9 10">
    <name type="scientific">Venturia nashicola</name>
    <dbReference type="NCBI Taxonomy" id="86259"/>
    <lineage>
        <taxon>Eukaryota</taxon>
        <taxon>Fungi</taxon>
        <taxon>Dikarya</taxon>
        <taxon>Ascomycota</taxon>
        <taxon>Pezizomycotina</taxon>
        <taxon>Dothideomycetes</taxon>
        <taxon>Pleosporomycetidae</taxon>
        <taxon>Venturiales</taxon>
        <taxon>Venturiaceae</taxon>
        <taxon>Venturia</taxon>
    </lineage>
</organism>
<gene>
    <name evidence="9" type="ORF">E6O75_ATG07678</name>
</gene>
<evidence type="ECO:0000256" key="7">
    <source>
        <dbReference type="SAM" id="MobiDB-lite"/>
    </source>
</evidence>
<dbReference type="Pfam" id="PF13513">
    <property type="entry name" value="HEAT_EZ"/>
    <property type="match status" value="1"/>
</dbReference>
<dbReference type="InterPro" id="IPR050693">
    <property type="entry name" value="Hsp70_NEF-Inhibitors"/>
</dbReference>
<dbReference type="Gene3D" id="1.25.10.10">
    <property type="entry name" value="Leucine-rich Repeat Variant"/>
    <property type="match status" value="1"/>
</dbReference>
<dbReference type="AlphaFoldDB" id="A0A4Z1PFH6"/>
<evidence type="ECO:0000256" key="4">
    <source>
        <dbReference type="ARBA" id="ARBA00022737"/>
    </source>
</evidence>
<evidence type="ECO:0000256" key="2">
    <source>
        <dbReference type="ARBA" id="ARBA00011045"/>
    </source>
</evidence>
<dbReference type="PANTHER" id="PTHR19316:SF18">
    <property type="entry name" value="HSP70-BINDING PROTEIN 1"/>
    <property type="match status" value="1"/>
</dbReference>
<dbReference type="OrthoDB" id="10250458at2759"/>
<dbReference type="FunFam" id="1.25.10.10:FF:000434">
    <property type="entry name" value="Hsp70 nucleotide exchange factor fes1"/>
    <property type="match status" value="1"/>
</dbReference>
<dbReference type="GO" id="GO:0000774">
    <property type="term" value="F:adenyl-nucleotide exchange factor activity"/>
    <property type="evidence" value="ECO:0007669"/>
    <property type="project" value="TreeGrafter"/>
</dbReference>
<evidence type="ECO:0000259" key="8">
    <source>
        <dbReference type="Pfam" id="PF08609"/>
    </source>
</evidence>
<dbReference type="SUPFAM" id="SSF48371">
    <property type="entry name" value="ARM repeat"/>
    <property type="match status" value="1"/>
</dbReference>
<comment type="subcellular location">
    <subcellularLocation>
        <location evidence="1">Cytoplasm</location>
    </subcellularLocation>
</comment>
<dbReference type="STRING" id="86259.A0A4Z1PFH6"/>
<protein>
    <submittedName>
        <fullName evidence="9">Hsp70 nucleotide exchange factor fes1</fullName>
    </submittedName>
</protein>
<evidence type="ECO:0000256" key="3">
    <source>
        <dbReference type="ARBA" id="ARBA00022490"/>
    </source>
</evidence>
<keyword evidence="5" id="KW-0810">Translation regulation</keyword>
<dbReference type="Pfam" id="PF08609">
    <property type="entry name" value="Fes1"/>
    <property type="match status" value="1"/>
</dbReference>
<feature type="compositionally biased region" description="Low complexity" evidence="7">
    <location>
        <begin position="18"/>
        <end position="38"/>
    </location>
</feature>
<dbReference type="Proteomes" id="UP000298493">
    <property type="component" value="Unassembled WGS sequence"/>
</dbReference>
<feature type="region of interest" description="Disordered" evidence="7">
    <location>
        <begin position="18"/>
        <end position="44"/>
    </location>
</feature>
<comment type="function">
    <text evidence="6">Functions as a nucleotide exchange factor (NEF) for Hsp70 chaperones which accelerates the release of ADP. Required for fully efficient Hsp70-mediated folding of proteins.</text>
</comment>